<comment type="cofactor">
    <cofactor evidence="13">
        <name>Mg(2+)</name>
        <dbReference type="ChEBI" id="CHEBI:18420"/>
    </cofactor>
    <cofactor evidence="13">
        <name>Mn(2+)</name>
        <dbReference type="ChEBI" id="CHEBI:29035"/>
    </cofactor>
    <text evidence="13">Mg(2+) or Mn(2+) required for ssDNA cleavage activity.</text>
</comment>
<dbReference type="PANTHER" id="PTHR36531:SF6">
    <property type="entry name" value="DNA REPLICATION ATP-DEPENDENT HELICASE_NUCLEASE DNA2"/>
    <property type="match status" value="1"/>
</dbReference>
<dbReference type="InterPro" id="IPR011604">
    <property type="entry name" value="PDDEXK-like_dom_sf"/>
</dbReference>
<dbReference type="InterPro" id="IPR022765">
    <property type="entry name" value="Dna2/Cas4_DUF83"/>
</dbReference>
<dbReference type="InterPro" id="IPR013343">
    <property type="entry name" value="CRISPR-assoc_prot_Cas4"/>
</dbReference>
<accession>A0ABU3CD04</accession>
<keyword evidence="10 13" id="KW-0411">Iron-sulfur</keyword>
<evidence type="ECO:0000256" key="12">
    <source>
        <dbReference type="ARBA" id="ARBA00023211"/>
    </source>
</evidence>
<keyword evidence="12 13" id="KW-0464">Manganese</keyword>
<evidence type="ECO:0000256" key="5">
    <source>
        <dbReference type="ARBA" id="ARBA00022722"/>
    </source>
</evidence>
<dbReference type="Proteomes" id="UP001262889">
    <property type="component" value="Unassembled WGS sequence"/>
</dbReference>
<keyword evidence="8 13" id="KW-0269">Exonuclease</keyword>
<dbReference type="PANTHER" id="PTHR36531">
    <property type="entry name" value="CRISPR-ASSOCIATED EXONUCLEASE CAS4"/>
    <property type="match status" value="1"/>
</dbReference>
<comment type="caution">
    <text evidence="15">The sequence shown here is derived from an EMBL/GenBank/DDBJ whole genome shotgun (WGS) entry which is preliminary data.</text>
</comment>
<sequence length="191" mass="22992">MQSFYPSQIIEYLYCPRYTYFEYVLRIPQYEDKFYKVNRGREVHNEKLERNKEYLRKKIGVKEKWLDQYLGTEGLRGKVDEVLKLNDGSYAPLDYKFAQWKDRVYETYKQQLYCYAILIEEVYGGKVEKGFLVYTRSKNKLVEVNIGENAKSEIRNSMDKMLEVIQGNKFPRATRVKKRCVNCTYRNICIK</sequence>
<name>A0ABU3CD04_9FLAO</name>
<organism evidence="15 16">
    <name type="scientific">Autumnicola tepida</name>
    <dbReference type="NCBI Taxonomy" id="3075595"/>
    <lineage>
        <taxon>Bacteria</taxon>
        <taxon>Pseudomonadati</taxon>
        <taxon>Bacteroidota</taxon>
        <taxon>Flavobacteriia</taxon>
        <taxon>Flavobacteriales</taxon>
        <taxon>Flavobacteriaceae</taxon>
        <taxon>Autumnicola</taxon>
    </lineage>
</organism>
<dbReference type="EMBL" id="JAVRHQ010000022">
    <property type="protein sequence ID" value="MDT0644226.1"/>
    <property type="molecule type" value="Genomic_DNA"/>
</dbReference>
<keyword evidence="7 13" id="KW-0378">Hydrolase</keyword>
<keyword evidence="9 13" id="KW-0408">Iron</keyword>
<comment type="cofactor">
    <cofactor evidence="1">
        <name>[4Fe-4S] cluster</name>
        <dbReference type="ChEBI" id="CHEBI:49883"/>
    </cofactor>
</comment>
<protein>
    <recommendedName>
        <fullName evidence="4 13">CRISPR-associated exonuclease Cas4</fullName>
        <ecNumber evidence="3 13">3.1.12.1</ecNumber>
    </recommendedName>
</protein>
<evidence type="ECO:0000313" key="16">
    <source>
        <dbReference type="Proteomes" id="UP001262889"/>
    </source>
</evidence>
<comment type="function">
    <text evidence="13">CRISPR (clustered regularly interspaced short palindromic repeat) is an adaptive immune system that provides protection against mobile genetic elements (viruses, transposable elements and conjugative plasmids). CRISPR clusters contain sequences complementary to antecedent mobile elements and target invading nucleic acids. CRISPR clusters are transcribed and processed into CRISPR RNA (crRNA).</text>
</comment>
<evidence type="ECO:0000256" key="6">
    <source>
        <dbReference type="ARBA" id="ARBA00022723"/>
    </source>
</evidence>
<evidence type="ECO:0000256" key="4">
    <source>
        <dbReference type="ARBA" id="ARBA00020049"/>
    </source>
</evidence>
<gene>
    <name evidence="15" type="primary">cas4</name>
    <name evidence="15" type="ORF">RM553_15420</name>
</gene>
<keyword evidence="16" id="KW-1185">Reference proteome</keyword>
<evidence type="ECO:0000259" key="14">
    <source>
        <dbReference type="Pfam" id="PF01930"/>
    </source>
</evidence>
<evidence type="ECO:0000256" key="1">
    <source>
        <dbReference type="ARBA" id="ARBA00001966"/>
    </source>
</evidence>
<feature type="domain" description="DUF83" evidence="14">
    <location>
        <begin position="8"/>
        <end position="190"/>
    </location>
</feature>
<keyword evidence="5 13" id="KW-0540">Nuclease</keyword>
<comment type="cofactor">
    <cofactor evidence="13">
        <name>iron-sulfur cluster</name>
        <dbReference type="ChEBI" id="CHEBI:30408"/>
    </cofactor>
</comment>
<keyword evidence="6 13" id="KW-0479">Metal-binding</keyword>
<dbReference type="RefSeq" id="WP_311535844.1">
    <property type="nucleotide sequence ID" value="NZ_JAVRHQ010000022.1"/>
</dbReference>
<evidence type="ECO:0000256" key="2">
    <source>
        <dbReference type="ARBA" id="ARBA00009189"/>
    </source>
</evidence>
<keyword evidence="11 13" id="KW-0051">Antiviral defense</keyword>
<evidence type="ECO:0000256" key="13">
    <source>
        <dbReference type="RuleBase" id="RU365022"/>
    </source>
</evidence>
<dbReference type="Pfam" id="PF01930">
    <property type="entry name" value="Cas_Cas4"/>
    <property type="match status" value="1"/>
</dbReference>
<evidence type="ECO:0000313" key="15">
    <source>
        <dbReference type="EMBL" id="MDT0644226.1"/>
    </source>
</evidence>
<evidence type="ECO:0000256" key="9">
    <source>
        <dbReference type="ARBA" id="ARBA00023004"/>
    </source>
</evidence>
<evidence type="ECO:0000256" key="11">
    <source>
        <dbReference type="ARBA" id="ARBA00023118"/>
    </source>
</evidence>
<dbReference type="InterPro" id="IPR051827">
    <property type="entry name" value="Cas4_exonuclease"/>
</dbReference>
<evidence type="ECO:0000256" key="10">
    <source>
        <dbReference type="ARBA" id="ARBA00023014"/>
    </source>
</evidence>
<dbReference type="NCBIfam" id="TIGR00372">
    <property type="entry name" value="cas4"/>
    <property type="match status" value="1"/>
</dbReference>
<dbReference type="Gene3D" id="3.90.320.10">
    <property type="match status" value="1"/>
</dbReference>
<reference evidence="15 16" key="1">
    <citation type="submission" date="2023-09" db="EMBL/GenBank/DDBJ databases">
        <authorList>
            <person name="Rey-Velasco X."/>
        </authorList>
    </citation>
    <scope>NUCLEOTIDE SEQUENCE [LARGE SCALE GENOMIC DNA]</scope>
    <source>
        <strain evidence="15 16">F363</strain>
    </source>
</reference>
<evidence type="ECO:0000256" key="8">
    <source>
        <dbReference type="ARBA" id="ARBA00022839"/>
    </source>
</evidence>
<evidence type="ECO:0000256" key="7">
    <source>
        <dbReference type="ARBA" id="ARBA00022801"/>
    </source>
</evidence>
<proteinExistence type="inferred from homology"/>
<evidence type="ECO:0000256" key="3">
    <source>
        <dbReference type="ARBA" id="ARBA00012768"/>
    </source>
</evidence>
<comment type="similarity">
    <text evidence="2 13">Belongs to the CRISPR-associated exonuclease Cas4 family.</text>
</comment>
<dbReference type="EC" id="3.1.12.1" evidence="3 13"/>